<dbReference type="GO" id="GO:0009089">
    <property type="term" value="P:lysine biosynthetic process via diaminopimelate"/>
    <property type="evidence" value="ECO:0007669"/>
    <property type="project" value="TreeGrafter"/>
</dbReference>
<reference evidence="3 4" key="1">
    <citation type="journal article" date="2023" name="Hortic Res">
        <title>Pangenome of water caltrop reveals structural variations and asymmetric subgenome divergence after allopolyploidization.</title>
        <authorList>
            <person name="Zhang X."/>
            <person name="Chen Y."/>
            <person name="Wang L."/>
            <person name="Yuan Y."/>
            <person name="Fang M."/>
            <person name="Shi L."/>
            <person name="Lu R."/>
            <person name="Comes H.P."/>
            <person name="Ma Y."/>
            <person name="Chen Y."/>
            <person name="Huang G."/>
            <person name="Zhou Y."/>
            <person name="Zheng Z."/>
            <person name="Qiu Y."/>
        </authorList>
    </citation>
    <scope>NUCLEOTIDE SEQUENCE [LARGE SCALE GENOMIC DNA]</scope>
    <source>
        <tissue evidence="3">Roots</tissue>
    </source>
</reference>
<organism evidence="3 4">
    <name type="scientific">Trapa incisa</name>
    <dbReference type="NCBI Taxonomy" id="236973"/>
    <lineage>
        <taxon>Eukaryota</taxon>
        <taxon>Viridiplantae</taxon>
        <taxon>Streptophyta</taxon>
        <taxon>Embryophyta</taxon>
        <taxon>Tracheophyta</taxon>
        <taxon>Spermatophyta</taxon>
        <taxon>Magnoliopsida</taxon>
        <taxon>eudicotyledons</taxon>
        <taxon>Gunneridae</taxon>
        <taxon>Pentapetalae</taxon>
        <taxon>rosids</taxon>
        <taxon>malvids</taxon>
        <taxon>Myrtales</taxon>
        <taxon>Lythraceae</taxon>
        <taxon>Trapa</taxon>
    </lineage>
</organism>
<dbReference type="Gene3D" id="3.20.20.10">
    <property type="entry name" value="Alanine racemase"/>
    <property type="match status" value="1"/>
</dbReference>
<evidence type="ECO:0000313" key="3">
    <source>
        <dbReference type="EMBL" id="KAK4752098.1"/>
    </source>
</evidence>
<keyword evidence="2" id="KW-0663">Pyridoxal phosphate</keyword>
<dbReference type="InterPro" id="IPR029066">
    <property type="entry name" value="PLP-binding_barrel"/>
</dbReference>
<keyword evidence="4" id="KW-1185">Reference proteome</keyword>
<protein>
    <submittedName>
        <fullName evidence="3">Uncharacterized protein</fullName>
    </submittedName>
</protein>
<sequence length="152" mass="17056">MASLHIFSSSTLHPETAIYHRFSLNPLAKIPSLSPKLSQNRIKPLRAAVSQTDATAKPAAQETPFNHCFSKPSDGFLYCEEVKVKDVMEAVERRPFYLYSKRQITRNVEAYKEALVGLDSVIGYAIKANNNLKILEHLRALGCGRFWSVAMS</sequence>
<comment type="caution">
    <text evidence="3">The sequence shown here is derived from an EMBL/GenBank/DDBJ whole genome shotgun (WGS) entry which is preliminary data.</text>
</comment>
<evidence type="ECO:0000313" key="4">
    <source>
        <dbReference type="Proteomes" id="UP001345219"/>
    </source>
</evidence>
<dbReference type="PANTHER" id="PTHR43727:SF2">
    <property type="entry name" value="GROUP IV DECARBOXYLASE"/>
    <property type="match status" value="1"/>
</dbReference>
<evidence type="ECO:0000256" key="1">
    <source>
        <dbReference type="ARBA" id="ARBA00001933"/>
    </source>
</evidence>
<dbReference type="AlphaFoldDB" id="A0AAN7JRB5"/>
<dbReference type="GO" id="GO:0008836">
    <property type="term" value="F:diaminopimelate decarboxylase activity"/>
    <property type="evidence" value="ECO:0007669"/>
    <property type="project" value="TreeGrafter"/>
</dbReference>
<evidence type="ECO:0000256" key="2">
    <source>
        <dbReference type="ARBA" id="ARBA00022898"/>
    </source>
</evidence>
<accession>A0AAN7JRB5</accession>
<name>A0AAN7JRB5_9MYRT</name>
<dbReference type="Proteomes" id="UP001345219">
    <property type="component" value="Chromosome 16"/>
</dbReference>
<comment type="cofactor">
    <cofactor evidence="1">
        <name>pyridoxal 5'-phosphate</name>
        <dbReference type="ChEBI" id="CHEBI:597326"/>
    </cofactor>
</comment>
<proteinExistence type="predicted"/>
<gene>
    <name evidence="3" type="ORF">SAY87_020896</name>
</gene>
<dbReference type="GO" id="GO:0009507">
    <property type="term" value="C:chloroplast"/>
    <property type="evidence" value="ECO:0007669"/>
    <property type="project" value="TreeGrafter"/>
</dbReference>
<dbReference type="SUPFAM" id="SSF51419">
    <property type="entry name" value="PLP-binding barrel"/>
    <property type="match status" value="1"/>
</dbReference>
<dbReference type="PANTHER" id="PTHR43727">
    <property type="entry name" value="DIAMINOPIMELATE DECARBOXYLASE"/>
    <property type="match status" value="1"/>
</dbReference>
<dbReference type="EMBL" id="JAXIOK010000016">
    <property type="protein sequence ID" value="KAK4752098.1"/>
    <property type="molecule type" value="Genomic_DNA"/>
</dbReference>